<name>A0A1Y1I525_KLENI</name>
<accession>A0A1Y1I525</accession>
<sequence>MPVNKQLGYGQKLIVIVNEDGSCVKLAMASPTPYSEPLKPASYLHLPSIKQLVSKGKVVPLEPENLNINALQPNSDGLKDISSVEKGTHSDVPPTTEEAKVPVHVSTSKEEHADATPAKQPESVPEKEALISKAAQLHEGVLQQTSESGAEERSHDAGVDELLASGSNSGGRKVVVAEKVGGPAEASEDSKQIVSVPRISPEEWLHLFQTTGLCQAYDLESDRPTPAGTPLFVVQRSLPDSQRRNPFASSNRPATRGGDVSRGAGSPDHISGHHMLPDKPAFIVDDQTRTVVEETYTERHKYLVEMGFSAADISGSVPYVNASIKAEKKERQAAEQAVKRVFVTTREEFPRCRIDIGASLHSEYLVINKSFIDEVQQVTCKDINQYERRRQKVLRLRQAIFDLWDEKPLSKLRRKYSDLVSLYSLNAGGTIATDEESRTANINIEEAKRLKELLLQSRRESVEEELTLNRPEVKVDEAEQEELQRLWDALSMEEKLGRIRKDQQKREQRELALVEKKRRLSAEMSVEDKLTRAREEKKMKEARAQEQRRIEEKLRHAEEERKHQWEGLSLQEKLAKGKDGGEKAVAQNNRTDSEDEEGLPALKAFAKVIETALKRETATLGPERERIVTSMQDIIKRYGAVWIESITLGAQHMSTSERKETWDSREKETATKVTAGLAAAHAGAKVGAQATQESSKKESSEDKEMSNTHSSNATGGDTIAFHENADGKKHGWLESIRTAANWRIISYRSLRLLSELPGLDFPTEETGYDGETVVTFRRLLKERLQAVANDVRDSEAKKDPPRRSLHSVLKLGIVGYWYGFDCSDQGGGSSSGPSILQVKINKRLDFTVSFKGKGVAKGFRFHGMGEDKVDGDFCGNGAFFLEGYVIEVDGAQLSKSPYRPLGLVKMVKRDITTGVAFNYFGHVDWTGMHGVWRACERKAGTEGEPQSGSWSLAPVKFLPWDTVDEPWTFREREAHINEPRRRWLLPSDETLAKLEKTSASVHSSKRLDPTLAEGLWQGYYLRAHPTDVDLQHFLFKVGKYSISDVFKRLGKDGPSPKEGGPGPYQAHPLEWKRVQAPAFLELEIKTCALVGGQFGWQRFEVGGWAREGEKRYTVQGFIQQVPSRHSKRNLHDYPYLGKVGLTLTRSGLPGTSVVRKYYEGHLDHLGMHGSVSKTPPGSDRGKVEATFALMPVSLEVKAKKKLAFLCFGR</sequence>
<dbReference type="AlphaFoldDB" id="A0A1Y1I525"/>
<feature type="compositionally biased region" description="Basic and acidic residues" evidence="1">
    <location>
        <begin position="526"/>
        <end position="548"/>
    </location>
</feature>
<dbReference type="Pfam" id="PF01823">
    <property type="entry name" value="MACPF"/>
    <property type="match status" value="1"/>
</dbReference>
<dbReference type="InterPro" id="IPR020864">
    <property type="entry name" value="MACPF"/>
</dbReference>
<feature type="region of interest" description="Disordered" evidence="1">
    <location>
        <begin position="70"/>
        <end position="127"/>
    </location>
</feature>
<evidence type="ECO:0000259" key="2">
    <source>
        <dbReference type="Pfam" id="PF01823"/>
    </source>
</evidence>
<dbReference type="Proteomes" id="UP000054558">
    <property type="component" value="Unassembled WGS sequence"/>
</dbReference>
<feature type="region of interest" description="Disordered" evidence="1">
    <location>
        <begin position="524"/>
        <end position="548"/>
    </location>
</feature>
<evidence type="ECO:0000256" key="1">
    <source>
        <dbReference type="SAM" id="MobiDB-lite"/>
    </source>
</evidence>
<dbReference type="EMBL" id="DF237217">
    <property type="protein sequence ID" value="GAQ86055.1"/>
    <property type="molecule type" value="Genomic_DNA"/>
</dbReference>
<evidence type="ECO:0000313" key="4">
    <source>
        <dbReference type="Proteomes" id="UP000054558"/>
    </source>
</evidence>
<feature type="region of interest" description="Disordered" evidence="1">
    <location>
        <begin position="679"/>
        <end position="721"/>
    </location>
</feature>
<feature type="compositionally biased region" description="Basic and acidic residues" evidence="1">
    <location>
        <begin position="573"/>
        <end position="582"/>
    </location>
</feature>
<organism evidence="3 4">
    <name type="scientific">Klebsormidium nitens</name>
    <name type="common">Green alga</name>
    <name type="synonym">Ulothrix nitens</name>
    <dbReference type="NCBI Taxonomy" id="105231"/>
    <lineage>
        <taxon>Eukaryota</taxon>
        <taxon>Viridiplantae</taxon>
        <taxon>Streptophyta</taxon>
        <taxon>Klebsormidiophyceae</taxon>
        <taxon>Klebsormidiales</taxon>
        <taxon>Klebsormidiaceae</taxon>
        <taxon>Klebsormidium</taxon>
    </lineage>
</organism>
<feature type="domain" description="MACPF" evidence="2">
    <location>
        <begin position="627"/>
        <end position="747"/>
    </location>
</feature>
<evidence type="ECO:0000313" key="3">
    <source>
        <dbReference type="EMBL" id="GAQ86055.1"/>
    </source>
</evidence>
<feature type="region of interest" description="Disordered" evidence="1">
    <location>
        <begin position="560"/>
        <end position="597"/>
    </location>
</feature>
<gene>
    <name evidence="3" type="ORF">KFL_002680010</name>
</gene>
<proteinExistence type="predicted"/>
<feature type="compositionally biased region" description="Basic and acidic residues" evidence="1">
    <location>
        <begin position="694"/>
        <end position="706"/>
    </location>
</feature>
<keyword evidence="4" id="KW-1185">Reference proteome</keyword>
<protein>
    <recommendedName>
        <fullName evidence="2">MACPF domain-containing protein</fullName>
    </recommendedName>
</protein>
<reference evidence="3 4" key="1">
    <citation type="journal article" date="2014" name="Nat. Commun.">
        <title>Klebsormidium flaccidum genome reveals primary factors for plant terrestrial adaptation.</title>
        <authorList>
            <person name="Hori K."/>
            <person name="Maruyama F."/>
            <person name="Fujisawa T."/>
            <person name="Togashi T."/>
            <person name="Yamamoto N."/>
            <person name="Seo M."/>
            <person name="Sato S."/>
            <person name="Yamada T."/>
            <person name="Mori H."/>
            <person name="Tajima N."/>
            <person name="Moriyama T."/>
            <person name="Ikeuchi M."/>
            <person name="Watanabe M."/>
            <person name="Wada H."/>
            <person name="Kobayashi K."/>
            <person name="Saito M."/>
            <person name="Masuda T."/>
            <person name="Sasaki-Sekimoto Y."/>
            <person name="Mashiguchi K."/>
            <person name="Awai K."/>
            <person name="Shimojima M."/>
            <person name="Masuda S."/>
            <person name="Iwai M."/>
            <person name="Nobusawa T."/>
            <person name="Narise T."/>
            <person name="Kondo S."/>
            <person name="Saito H."/>
            <person name="Sato R."/>
            <person name="Murakawa M."/>
            <person name="Ihara Y."/>
            <person name="Oshima-Yamada Y."/>
            <person name="Ohtaka K."/>
            <person name="Satoh M."/>
            <person name="Sonobe K."/>
            <person name="Ishii M."/>
            <person name="Ohtani R."/>
            <person name="Kanamori-Sato M."/>
            <person name="Honoki R."/>
            <person name="Miyazaki D."/>
            <person name="Mochizuki H."/>
            <person name="Umetsu J."/>
            <person name="Higashi K."/>
            <person name="Shibata D."/>
            <person name="Kamiya Y."/>
            <person name="Sato N."/>
            <person name="Nakamura Y."/>
            <person name="Tabata S."/>
            <person name="Ida S."/>
            <person name="Kurokawa K."/>
            <person name="Ohta H."/>
        </authorList>
    </citation>
    <scope>NUCLEOTIDE SEQUENCE [LARGE SCALE GENOMIC DNA]</scope>
    <source>
        <strain evidence="3 4">NIES-2285</strain>
    </source>
</reference>
<feature type="region of interest" description="Disordered" evidence="1">
    <location>
        <begin position="235"/>
        <end position="277"/>
    </location>
</feature>
<feature type="compositionally biased region" description="Basic and acidic residues" evidence="1">
    <location>
        <begin position="97"/>
        <end position="114"/>
    </location>
</feature>
<feature type="compositionally biased region" description="Low complexity" evidence="1">
    <location>
        <begin position="679"/>
        <end position="693"/>
    </location>
</feature>
<feature type="compositionally biased region" description="Basic and acidic residues" evidence="1">
    <location>
        <begin position="77"/>
        <end position="89"/>
    </location>
</feature>